<accession>A0A0C3H292</accession>
<dbReference type="InterPro" id="IPR036249">
    <property type="entry name" value="Thioredoxin-like_sf"/>
</dbReference>
<proteinExistence type="inferred from homology"/>
<evidence type="ECO:0000313" key="7">
    <source>
        <dbReference type="EMBL" id="KIM96611.1"/>
    </source>
</evidence>
<dbReference type="Gene3D" id="3.50.50.60">
    <property type="entry name" value="FAD/NAD(P)-binding domain"/>
    <property type="match status" value="1"/>
</dbReference>
<organism evidence="7 8">
    <name type="scientific">Oidiodendron maius (strain Zn)</name>
    <dbReference type="NCBI Taxonomy" id="913774"/>
    <lineage>
        <taxon>Eukaryota</taxon>
        <taxon>Fungi</taxon>
        <taxon>Dikarya</taxon>
        <taxon>Ascomycota</taxon>
        <taxon>Pezizomycotina</taxon>
        <taxon>Leotiomycetes</taxon>
        <taxon>Leotiomycetes incertae sedis</taxon>
        <taxon>Myxotrichaceae</taxon>
        <taxon>Oidiodendron</taxon>
    </lineage>
</organism>
<dbReference type="InterPro" id="IPR002938">
    <property type="entry name" value="FAD-bd"/>
</dbReference>
<dbReference type="SUPFAM" id="SSF51905">
    <property type="entry name" value="FAD/NAD(P)-binding domain"/>
    <property type="match status" value="1"/>
</dbReference>
<dbReference type="Pfam" id="PF21274">
    <property type="entry name" value="Rng_hyd_C"/>
    <property type="match status" value="1"/>
</dbReference>
<keyword evidence="4" id="KW-0274">FAD</keyword>
<dbReference type="Gene3D" id="3.40.30.120">
    <property type="match status" value="1"/>
</dbReference>
<dbReference type="SUPFAM" id="SSF52833">
    <property type="entry name" value="Thioredoxin-like"/>
    <property type="match status" value="1"/>
</dbReference>
<evidence type="ECO:0000256" key="1">
    <source>
        <dbReference type="ARBA" id="ARBA00001974"/>
    </source>
</evidence>
<comment type="similarity">
    <text evidence="2">Belongs to the PheA/TfdB FAD monooxygenase family.</text>
</comment>
<dbReference type="STRING" id="913774.A0A0C3H292"/>
<dbReference type="AlphaFoldDB" id="A0A0C3H292"/>
<dbReference type="PANTHER" id="PTHR43004:SF19">
    <property type="entry name" value="BINDING MONOOXYGENASE, PUTATIVE (JCVI)-RELATED"/>
    <property type="match status" value="1"/>
</dbReference>
<dbReference type="GO" id="GO:0071949">
    <property type="term" value="F:FAD binding"/>
    <property type="evidence" value="ECO:0007669"/>
    <property type="project" value="InterPro"/>
</dbReference>
<dbReference type="OrthoDB" id="2690153at2759"/>
<keyword evidence="8" id="KW-1185">Reference proteome</keyword>
<dbReference type="GO" id="GO:0016709">
    <property type="term" value="F:oxidoreductase activity, acting on paired donors, with incorporation or reduction of molecular oxygen, NAD(P)H as one donor, and incorporation of one atom of oxygen"/>
    <property type="evidence" value="ECO:0007669"/>
    <property type="project" value="UniProtKB-ARBA"/>
</dbReference>
<evidence type="ECO:0000256" key="5">
    <source>
        <dbReference type="ARBA" id="ARBA00023002"/>
    </source>
</evidence>
<dbReference type="Gene3D" id="3.30.9.10">
    <property type="entry name" value="D-Amino Acid Oxidase, subunit A, domain 2"/>
    <property type="match status" value="1"/>
</dbReference>
<sequence length="628" mass="69560">MTEIKIPVLIVGGGGCGLTASNMLSNLGIEHVLIETHVGTSHMPKAHVLNQRTAEILDQHKLWDKITALGTPPEHMKRFHFATSLGGDGPLDRITLANPSCFGCNSDPGDDADYRIYTRDSAYLASNLPLIRLEPILRREAENRNPGRILFNHAATSFEEHADHVRIEVVNNAAGTKVIYIADYVIAADGGKTFGPAIGIPFEGLEQVGEITTAHIKTDLSKYWQDGDLMYWLVDIGNKERNSETQDEIPIKILAGSWSTIVQVGPTWGKHSEEFVVHLSPGHIYGPLESLTNDDITSSIREALRIPDLDLEVLRVSRWAVEGTYATQYQTGRIFLAGDAVHRHPPTTGLGLNTAIGDAHNITFKLAAVLKGQASPKLLETYEIERAPIGRRNAEWALFSSMNFRHMDTAAGFLPGGPEVRPLNEIIYNQLCSDTFDGVARRAAFQYMVQSQRVEYAAHDLELGGVYADGAIFHDGTPAPPVDPRGQKYHSIARPGHRLPHAWLQGQSKRISTHHLLDDKGSWLLLTDDSDLGKKWLSKVSEIERRYNVKIRPVRIGDSGEFKDENGQWFNDSGLTVGRGGAVLVRPDSYVAFRTRQFSDNALAQFEKASNAIWVVEHSENRNVTARL</sequence>
<dbReference type="HOGENOM" id="CLU_009665_14_0_1"/>
<reference evidence="8" key="2">
    <citation type="submission" date="2015-01" db="EMBL/GenBank/DDBJ databases">
        <title>Evolutionary Origins and Diversification of the Mycorrhizal Mutualists.</title>
        <authorList>
            <consortium name="DOE Joint Genome Institute"/>
            <consortium name="Mycorrhizal Genomics Consortium"/>
            <person name="Kohler A."/>
            <person name="Kuo A."/>
            <person name="Nagy L.G."/>
            <person name="Floudas D."/>
            <person name="Copeland A."/>
            <person name="Barry K.W."/>
            <person name="Cichocki N."/>
            <person name="Veneault-Fourrey C."/>
            <person name="LaButti K."/>
            <person name="Lindquist E.A."/>
            <person name="Lipzen A."/>
            <person name="Lundell T."/>
            <person name="Morin E."/>
            <person name="Murat C."/>
            <person name="Riley R."/>
            <person name="Ohm R."/>
            <person name="Sun H."/>
            <person name="Tunlid A."/>
            <person name="Henrissat B."/>
            <person name="Grigoriev I.V."/>
            <person name="Hibbett D.S."/>
            <person name="Martin F."/>
        </authorList>
    </citation>
    <scope>NUCLEOTIDE SEQUENCE [LARGE SCALE GENOMIC DNA]</scope>
    <source>
        <strain evidence="8">Zn</strain>
    </source>
</reference>
<reference evidence="7 8" key="1">
    <citation type="submission" date="2014-04" db="EMBL/GenBank/DDBJ databases">
        <authorList>
            <consortium name="DOE Joint Genome Institute"/>
            <person name="Kuo A."/>
            <person name="Martino E."/>
            <person name="Perotto S."/>
            <person name="Kohler A."/>
            <person name="Nagy L.G."/>
            <person name="Floudas D."/>
            <person name="Copeland A."/>
            <person name="Barry K.W."/>
            <person name="Cichocki N."/>
            <person name="Veneault-Fourrey C."/>
            <person name="LaButti K."/>
            <person name="Lindquist E.A."/>
            <person name="Lipzen A."/>
            <person name="Lundell T."/>
            <person name="Morin E."/>
            <person name="Murat C."/>
            <person name="Sun H."/>
            <person name="Tunlid A."/>
            <person name="Henrissat B."/>
            <person name="Grigoriev I.V."/>
            <person name="Hibbett D.S."/>
            <person name="Martin F."/>
            <person name="Nordberg H.P."/>
            <person name="Cantor M.N."/>
            <person name="Hua S.X."/>
        </authorList>
    </citation>
    <scope>NUCLEOTIDE SEQUENCE [LARGE SCALE GENOMIC DNA]</scope>
    <source>
        <strain evidence="7 8">Zn</strain>
    </source>
</reference>
<dbReference type="InterPro" id="IPR036188">
    <property type="entry name" value="FAD/NAD-bd_sf"/>
</dbReference>
<feature type="domain" description="FAD-binding" evidence="6">
    <location>
        <begin position="6"/>
        <end position="396"/>
    </location>
</feature>
<dbReference type="Pfam" id="PF01494">
    <property type="entry name" value="FAD_binding_3"/>
    <property type="match status" value="1"/>
</dbReference>
<protein>
    <recommendedName>
        <fullName evidence="6">FAD-binding domain-containing protein</fullName>
    </recommendedName>
</protein>
<dbReference type="PROSITE" id="PS51257">
    <property type="entry name" value="PROKAR_LIPOPROTEIN"/>
    <property type="match status" value="1"/>
</dbReference>
<evidence type="ECO:0000259" key="6">
    <source>
        <dbReference type="Pfam" id="PF01494"/>
    </source>
</evidence>
<evidence type="ECO:0000256" key="3">
    <source>
        <dbReference type="ARBA" id="ARBA00022630"/>
    </source>
</evidence>
<name>A0A0C3H292_OIDMZ</name>
<dbReference type="PANTHER" id="PTHR43004">
    <property type="entry name" value="TRK SYSTEM POTASSIUM UPTAKE PROTEIN"/>
    <property type="match status" value="1"/>
</dbReference>
<keyword evidence="3" id="KW-0285">Flavoprotein</keyword>
<comment type="cofactor">
    <cofactor evidence="1">
        <name>FAD</name>
        <dbReference type="ChEBI" id="CHEBI:57692"/>
    </cofactor>
</comment>
<dbReference type="InterPro" id="IPR050641">
    <property type="entry name" value="RIFMO-like"/>
</dbReference>
<evidence type="ECO:0000256" key="4">
    <source>
        <dbReference type="ARBA" id="ARBA00022827"/>
    </source>
</evidence>
<dbReference type="PRINTS" id="PR00420">
    <property type="entry name" value="RNGMNOXGNASE"/>
</dbReference>
<evidence type="ECO:0000313" key="8">
    <source>
        <dbReference type="Proteomes" id="UP000054321"/>
    </source>
</evidence>
<evidence type="ECO:0000256" key="2">
    <source>
        <dbReference type="ARBA" id="ARBA00007801"/>
    </source>
</evidence>
<gene>
    <name evidence="7" type="ORF">OIDMADRAFT_33238</name>
</gene>
<dbReference type="EMBL" id="KN832884">
    <property type="protein sequence ID" value="KIM96611.1"/>
    <property type="molecule type" value="Genomic_DNA"/>
</dbReference>
<keyword evidence="5" id="KW-0560">Oxidoreductase</keyword>
<dbReference type="Proteomes" id="UP000054321">
    <property type="component" value="Unassembled WGS sequence"/>
</dbReference>
<dbReference type="InParanoid" id="A0A0C3H292"/>